<dbReference type="Proteomes" id="UP000834106">
    <property type="component" value="Chromosome 11"/>
</dbReference>
<proteinExistence type="predicted"/>
<keyword evidence="2" id="KW-1185">Reference proteome</keyword>
<gene>
    <name evidence="1" type="ORF">FPE_LOCUS18386</name>
</gene>
<evidence type="ECO:0000313" key="1">
    <source>
        <dbReference type="EMBL" id="CAI9770956.1"/>
    </source>
</evidence>
<organism evidence="1 2">
    <name type="scientific">Fraxinus pennsylvanica</name>
    <dbReference type="NCBI Taxonomy" id="56036"/>
    <lineage>
        <taxon>Eukaryota</taxon>
        <taxon>Viridiplantae</taxon>
        <taxon>Streptophyta</taxon>
        <taxon>Embryophyta</taxon>
        <taxon>Tracheophyta</taxon>
        <taxon>Spermatophyta</taxon>
        <taxon>Magnoliopsida</taxon>
        <taxon>eudicotyledons</taxon>
        <taxon>Gunneridae</taxon>
        <taxon>Pentapetalae</taxon>
        <taxon>asterids</taxon>
        <taxon>lamiids</taxon>
        <taxon>Lamiales</taxon>
        <taxon>Oleaceae</taxon>
        <taxon>Oleeae</taxon>
        <taxon>Fraxinus</taxon>
    </lineage>
</organism>
<protein>
    <submittedName>
        <fullName evidence="1">Uncharacterized protein</fullName>
    </submittedName>
</protein>
<dbReference type="AlphaFoldDB" id="A0AAD1ZJH7"/>
<name>A0AAD1ZJH7_9LAMI</name>
<reference evidence="1" key="1">
    <citation type="submission" date="2023-05" db="EMBL/GenBank/DDBJ databases">
        <authorList>
            <person name="Huff M."/>
        </authorList>
    </citation>
    <scope>NUCLEOTIDE SEQUENCE</scope>
</reference>
<accession>A0AAD1ZJH7</accession>
<evidence type="ECO:0000313" key="2">
    <source>
        <dbReference type="Proteomes" id="UP000834106"/>
    </source>
</evidence>
<dbReference type="EMBL" id="OU503046">
    <property type="protein sequence ID" value="CAI9770956.1"/>
    <property type="molecule type" value="Genomic_DNA"/>
</dbReference>
<sequence length="283" mass="32047">MGLSNYLSAPTQAIPYTIVYEVEAVLPLERQISSLRIAIQEILMTGKNARLRIEEPEALDETNAPGMLSNSDSKVLQQEASKFSWHSLITGICNSDKDSKSSEKGSVVSFWMLSLPSPSMPGWAWYFTSSKEGLKESAFVPKHNVHWRSKESVLDPKHKVPWTVKEVDLWSQRQSAWTVEGLNPWSQTQSALDGRIVSHWSQTQSVVDSRMSRSLVPKTMCLDGRRSRYLVPNTKCLRGRKSRSLVSNTKYLGQLKKSVFGPKHKVPWTIEGVDPWSQKQCLR</sequence>